<evidence type="ECO:0000256" key="5">
    <source>
        <dbReference type="ARBA" id="ARBA00022737"/>
    </source>
</evidence>
<dbReference type="Gene3D" id="3.80.10.10">
    <property type="entry name" value="Ribonuclease Inhibitor"/>
    <property type="match status" value="1"/>
</dbReference>
<organism evidence="10 11">
    <name type="scientific">Ananas comosus</name>
    <name type="common">Pineapple</name>
    <name type="synonym">Ananas ananas</name>
    <dbReference type="NCBI Taxonomy" id="4615"/>
    <lineage>
        <taxon>Eukaryota</taxon>
        <taxon>Viridiplantae</taxon>
        <taxon>Streptophyta</taxon>
        <taxon>Embryophyta</taxon>
        <taxon>Tracheophyta</taxon>
        <taxon>Spermatophyta</taxon>
        <taxon>Magnoliopsida</taxon>
        <taxon>Liliopsida</taxon>
        <taxon>Poales</taxon>
        <taxon>Bromeliaceae</taxon>
        <taxon>Bromelioideae</taxon>
        <taxon>Ananas</taxon>
    </lineage>
</organism>
<evidence type="ECO:0000256" key="4">
    <source>
        <dbReference type="ARBA" id="ARBA00022729"/>
    </source>
</evidence>
<gene>
    <name evidence="10" type="ORF">ACMD2_04955</name>
</gene>
<evidence type="ECO:0000259" key="9">
    <source>
        <dbReference type="Pfam" id="PF08263"/>
    </source>
</evidence>
<evidence type="ECO:0000313" key="10">
    <source>
        <dbReference type="EMBL" id="OAY79993.1"/>
    </source>
</evidence>
<dbReference type="FunFam" id="3.80.10.10:FF:000129">
    <property type="entry name" value="Leucine-rich repeat receptor-like kinase"/>
    <property type="match status" value="1"/>
</dbReference>
<sequence>METILKRFLVFALLLQFSSGTTDTQDTAALRALMSQWEYTPPSWGQSDDPCGTPWEGISCSNSRVTVLKLSTMGIKGTLSGDIGQLSELQSLDLSYNKELRGTLPPDIGNLKKLTTL</sequence>
<accession>A0A199VSK9</accession>
<dbReference type="Pfam" id="PF08263">
    <property type="entry name" value="LRRNT_2"/>
    <property type="match status" value="1"/>
</dbReference>
<dbReference type="InterPro" id="IPR053211">
    <property type="entry name" value="DNA_repair-toleration"/>
</dbReference>
<evidence type="ECO:0000256" key="1">
    <source>
        <dbReference type="ARBA" id="ARBA00004167"/>
    </source>
</evidence>
<keyword evidence="3" id="KW-0812">Transmembrane</keyword>
<dbReference type="InterPro" id="IPR032675">
    <property type="entry name" value="LRR_dom_sf"/>
</dbReference>
<dbReference type="InterPro" id="IPR013210">
    <property type="entry name" value="LRR_N_plant-typ"/>
</dbReference>
<keyword evidence="10" id="KW-0808">Transferase</keyword>
<keyword evidence="7" id="KW-0472">Membrane</keyword>
<protein>
    <submittedName>
        <fullName evidence="10">Putative leucine-rich repeat receptor-like protein kinase</fullName>
    </submittedName>
</protein>
<dbReference type="EMBL" id="LSRQ01000976">
    <property type="protein sequence ID" value="OAY79993.1"/>
    <property type="molecule type" value="Genomic_DNA"/>
</dbReference>
<feature type="chain" id="PRO_5008286084" evidence="8">
    <location>
        <begin position="21"/>
        <end position="117"/>
    </location>
</feature>
<name>A0A199VSK9_ANACO</name>
<evidence type="ECO:0000256" key="7">
    <source>
        <dbReference type="ARBA" id="ARBA00023136"/>
    </source>
</evidence>
<reference evidence="10 11" key="1">
    <citation type="journal article" date="2016" name="DNA Res.">
        <title>The draft genome of MD-2 pineapple using hybrid error correction of long reads.</title>
        <authorList>
            <person name="Redwan R.M."/>
            <person name="Saidin A."/>
            <person name="Kumar S.V."/>
        </authorList>
    </citation>
    <scope>NUCLEOTIDE SEQUENCE [LARGE SCALE GENOMIC DNA]</scope>
    <source>
        <strain evidence="11">cv. MD2</strain>
        <tissue evidence="10">Leaf</tissue>
    </source>
</reference>
<dbReference type="GO" id="GO:0016020">
    <property type="term" value="C:membrane"/>
    <property type="evidence" value="ECO:0007669"/>
    <property type="project" value="UniProtKB-SubCell"/>
</dbReference>
<feature type="signal peptide" evidence="8">
    <location>
        <begin position="1"/>
        <end position="20"/>
    </location>
</feature>
<evidence type="ECO:0000256" key="6">
    <source>
        <dbReference type="ARBA" id="ARBA00022989"/>
    </source>
</evidence>
<evidence type="ECO:0000256" key="8">
    <source>
        <dbReference type="SAM" id="SignalP"/>
    </source>
</evidence>
<comment type="caution">
    <text evidence="10">The sequence shown here is derived from an EMBL/GenBank/DDBJ whole genome shotgun (WGS) entry which is preliminary data.</text>
</comment>
<keyword evidence="2" id="KW-0433">Leucine-rich repeat</keyword>
<keyword evidence="6" id="KW-1133">Transmembrane helix</keyword>
<dbReference type="AlphaFoldDB" id="A0A199VSK9"/>
<comment type="subcellular location">
    <subcellularLocation>
        <location evidence="1">Membrane</location>
        <topology evidence="1">Single-pass membrane protein</topology>
    </subcellularLocation>
</comment>
<dbReference type="GO" id="GO:0016301">
    <property type="term" value="F:kinase activity"/>
    <property type="evidence" value="ECO:0007669"/>
    <property type="project" value="UniProtKB-KW"/>
</dbReference>
<keyword evidence="5" id="KW-0677">Repeat</keyword>
<dbReference type="PANTHER" id="PTHR48060">
    <property type="entry name" value="DNA DAMAGE-REPAIR/TOLERATION PROTEIN DRT100"/>
    <property type="match status" value="1"/>
</dbReference>
<dbReference type="SUPFAM" id="SSF52058">
    <property type="entry name" value="L domain-like"/>
    <property type="match status" value="1"/>
</dbReference>
<feature type="domain" description="Leucine-rich repeat-containing N-terminal plant-type" evidence="9">
    <location>
        <begin position="24"/>
        <end position="61"/>
    </location>
</feature>
<dbReference type="Proteomes" id="UP000092600">
    <property type="component" value="Unassembled WGS sequence"/>
</dbReference>
<evidence type="ECO:0000256" key="3">
    <source>
        <dbReference type="ARBA" id="ARBA00022692"/>
    </source>
</evidence>
<keyword evidence="4 8" id="KW-0732">Signal</keyword>
<dbReference type="STRING" id="4615.A0A199VSK9"/>
<dbReference type="PANTHER" id="PTHR48060:SF24">
    <property type="entry name" value="NON-SPECIFIC SERINE_THREONINE PROTEIN KINASE"/>
    <property type="match status" value="1"/>
</dbReference>
<keyword evidence="10" id="KW-0675">Receptor</keyword>
<proteinExistence type="predicted"/>
<keyword evidence="10" id="KW-0418">Kinase</keyword>
<evidence type="ECO:0000313" key="11">
    <source>
        <dbReference type="Proteomes" id="UP000092600"/>
    </source>
</evidence>
<evidence type="ECO:0000256" key="2">
    <source>
        <dbReference type="ARBA" id="ARBA00022614"/>
    </source>
</evidence>